<keyword evidence="4" id="KW-1185">Reference proteome</keyword>
<evidence type="ECO:0000313" key="4">
    <source>
        <dbReference type="Proteomes" id="UP001498398"/>
    </source>
</evidence>
<accession>A0ABR1J0Q2</accession>
<feature type="domain" description="DUF6589" evidence="2">
    <location>
        <begin position="478"/>
        <end position="934"/>
    </location>
</feature>
<evidence type="ECO:0000313" key="3">
    <source>
        <dbReference type="EMBL" id="KAK7445430.1"/>
    </source>
</evidence>
<protein>
    <recommendedName>
        <fullName evidence="2">DUF6589 domain-containing protein</fullName>
    </recommendedName>
</protein>
<dbReference type="EMBL" id="JBANRG010000047">
    <property type="protein sequence ID" value="KAK7445430.1"/>
    <property type="molecule type" value="Genomic_DNA"/>
</dbReference>
<feature type="compositionally biased region" description="Low complexity" evidence="1">
    <location>
        <begin position="118"/>
        <end position="147"/>
    </location>
</feature>
<evidence type="ECO:0000256" key="1">
    <source>
        <dbReference type="SAM" id="MobiDB-lite"/>
    </source>
</evidence>
<evidence type="ECO:0000259" key="2">
    <source>
        <dbReference type="Pfam" id="PF20231"/>
    </source>
</evidence>
<feature type="compositionally biased region" description="Acidic residues" evidence="1">
    <location>
        <begin position="1080"/>
        <end position="1108"/>
    </location>
</feature>
<organism evidence="3 4">
    <name type="scientific">Marasmiellus scandens</name>
    <dbReference type="NCBI Taxonomy" id="2682957"/>
    <lineage>
        <taxon>Eukaryota</taxon>
        <taxon>Fungi</taxon>
        <taxon>Dikarya</taxon>
        <taxon>Basidiomycota</taxon>
        <taxon>Agaricomycotina</taxon>
        <taxon>Agaricomycetes</taxon>
        <taxon>Agaricomycetidae</taxon>
        <taxon>Agaricales</taxon>
        <taxon>Marasmiineae</taxon>
        <taxon>Omphalotaceae</taxon>
        <taxon>Marasmiellus</taxon>
    </lineage>
</organism>
<dbReference type="InterPro" id="IPR046496">
    <property type="entry name" value="DUF6589"/>
</dbReference>
<gene>
    <name evidence="3" type="ORF">VKT23_014849</name>
</gene>
<feature type="region of interest" description="Disordered" evidence="1">
    <location>
        <begin position="91"/>
        <end position="157"/>
    </location>
</feature>
<feature type="region of interest" description="Disordered" evidence="1">
    <location>
        <begin position="1032"/>
        <end position="1108"/>
    </location>
</feature>
<feature type="compositionally biased region" description="Polar residues" evidence="1">
    <location>
        <begin position="91"/>
        <end position="106"/>
    </location>
</feature>
<feature type="region of interest" description="Disordered" evidence="1">
    <location>
        <begin position="1"/>
        <end position="33"/>
    </location>
</feature>
<comment type="caution">
    <text evidence="3">The sequence shown here is derived from an EMBL/GenBank/DDBJ whole genome shotgun (WGS) entry which is preliminary data.</text>
</comment>
<name>A0ABR1J0Q2_9AGAR</name>
<sequence length="1108" mass="124745">MSNRASSKSKPRKNWLTANDATPTIPKPPSIAADYRYHPYPTPEYLRIARNRKLISSNENSVQLAHNGASDAPSINDLSLSSQINNPTLPLASPSSVFPPTSSQRVPLSPIHNLTPRTTMQTPSTPQASSSSTPHPSNSSALLSSLPPLQPPLRKRKRTANERFIDDLEKVDNFLQQISAEFGCLGNFLLLVFWSREHKRDEDLRSPFHKKAVAKFLYPSWRSPRKHERDLDFSLIHEPTQIGFARCSLHMWAAQLCARQAHRDVSLLTKNDPEHPEYIPAVLPSGDVTWDDILNFSPARTADTFKQRTPFLYSFFEYLAAPRKDGKAVQRVNQPNEMRIIASLNPLIVGHNRNVNGYLSLPMSIHLFASQVHRDVKRSLSQMGLSSHESTARRSILTMTSKAQDKMQEQSLDAAEQGTVAKCYIVDNCQRYSDVYEGGVLRKSKMKIGSAGTAVDLKNCSDDAWNLQDHLTRVMNNRRSTMTVDCLWTSINWSHHHDSMSLLLVKTLADEVAALRSHSKTVSERFRESPMAIHCLPDDYRTSIQPLGTNAENELETQGMARVMTDFDAQIGYPEESAETTIEWVGGDGATFASIERVKKFLAPTALSNRLTFRNKIATPEAWHAKYTAIKAISETHFGPSSSSDPSSLSKLFSCVGLKRPANPKQVDHYPMVHGFKLVWTAQILDCWRVLFNTDDLEKYFAHLNDKGNLPSFEILLAHADTLVRQYMCSAAYERVLLTKRQSSLKNPILKVKTGTPWVSPNVLPSQEQSAQAMETKLKTDVADFDGDRSLANSIAFKMQFGSWLLLDHAIKGGDIGRVMEQFKIWIFMFAGSNHLQYTTYLLELHCLLEFESSPELRTAILNNYLVKFGIEAQERDLMQEHHVGKLEDMVERSGGNFDDPFYLETIAPNVDKMIHVNRAFTTAFDLSLRKTSHTSPHMKPELRILLNHFKESELHRFRAGRSYPGHIASDILSEGYSKLGTGGKLASFIRESCNKAKFLTAIQKEKNRSNTIEDNDITMAMTPTFTDTAINLNDTLEPNSDSDNSSENSDDSDTDTDHEQWEGQPVTMEYGSRRRDEAESSSEGEDDEGEGEETESGSDDDWSEFDD</sequence>
<dbReference type="Proteomes" id="UP001498398">
    <property type="component" value="Unassembled WGS sequence"/>
</dbReference>
<dbReference type="Pfam" id="PF20231">
    <property type="entry name" value="DUF6589"/>
    <property type="match status" value="1"/>
</dbReference>
<proteinExistence type="predicted"/>
<reference evidence="3 4" key="1">
    <citation type="submission" date="2024-01" db="EMBL/GenBank/DDBJ databases">
        <title>A draft genome for the cacao thread blight pathogen Marasmiellus scandens.</title>
        <authorList>
            <person name="Baruah I.K."/>
            <person name="Leung J."/>
            <person name="Bukari Y."/>
            <person name="Amoako-Attah I."/>
            <person name="Meinhardt L.W."/>
            <person name="Bailey B.A."/>
            <person name="Cohen S.P."/>
        </authorList>
    </citation>
    <scope>NUCLEOTIDE SEQUENCE [LARGE SCALE GENOMIC DNA]</scope>
    <source>
        <strain evidence="3 4">GH-19</strain>
    </source>
</reference>